<geneLocation type="plasmid" evidence="4 5">
    <name>unnamed3</name>
</geneLocation>
<feature type="transmembrane region" description="Helical" evidence="2">
    <location>
        <begin position="56"/>
        <end position="75"/>
    </location>
</feature>
<evidence type="ECO:0000259" key="3">
    <source>
        <dbReference type="Pfam" id="PF26447"/>
    </source>
</evidence>
<keyword evidence="4" id="KW-0614">Plasmid</keyword>
<dbReference type="AlphaFoldDB" id="A0A8T8WJ41"/>
<sequence length="285" mass="30916">MTEPRPDPRRADRTAVAATVDFLRARFLSIVAVVCVGSGLIVLLGFDLSVPRRAKIAVVAGGLILPYGFIAADYVTSLMPDNEFVWLVDLDARVLDGALYRFPSDDYRELTVVGPNGNSSRSYEVTDLTPFLKIGKDVDLEEMTVVGTWRGTLSDDDLLRALSKVEECRGSLEEKAQRGFTIETQAFTIIRSAARSCVMSVVRTFEKGTLPDHGESLAEEVDAALEQYDLQDELADLDDAEIGADLEERADATAAGEQTERSEGHRADAAAGASDPAPEEVNADD</sequence>
<dbReference type="GeneID" id="67180237"/>
<feature type="domain" description="DUF8125" evidence="3">
    <location>
        <begin position="157"/>
        <end position="234"/>
    </location>
</feature>
<feature type="transmembrane region" description="Helical" evidence="2">
    <location>
        <begin position="27"/>
        <end position="44"/>
    </location>
</feature>
<accession>A0A8T8WJ41</accession>
<keyword evidence="5" id="KW-1185">Reference proteome</keyword>
<protein>
    <recommendedName>
        <fullName evidence="3">DUF8125 domain-containing protein</fullName>
    </recommendedName>
</protein>
<evidence type="ECO:0000256" key="1">
    <source>
        <dbReference type="SAM" id="MobiDB-lite"/>
    </source>
</evidence>
<feature type="compositionally biased region" description="Basic and acidic residues" evidence="1">
    <location>
        <begin position="258"/>
        <end position="268"/>
    </location>
</feature>
<feature type="region of interest" description="Disordered" evidence="1">
    <location>
        <begin position="238"/>
        <end position="285"/>
    </location>
</feature>
<evidence type="ECO:0000313" key="5">
    <source>
        <dbReference type="Proteomes" id="UP000826254"/>
    </source>
</evidence>
<keyword evidence="2" id="KW-1133">Transmembrane helix</keyword>
<name>A0A8T8WJ41_9EURY</name>
<dbReference type="Proteomes" id="UP000826254">
    <property type="component" value="Plasmid unnamed3"/>
</dbReference>
<dbReference type="KEGG" id="hmp:K6T50_18805"/>
<dbReference type="Pfam" id="PF26447">
    <property type="entry name" value="DUF8126"/>
    <property type="match status" value="1"/>
</dbReference>
<reference evidence="4 5" key="1">
    <citation type="journal article" date="2021" name="Int. J. Syst. Evol. Microbiol.">
        <title>Halobaculum halophilum sp. nov. and Halobaculum salinum sp. nov., isolated from salt lake and saline soil.</title>
        <authorList>
            <person name="Cui H.L."/>
            <person name="Shi X.W."/>
            <person name="Yin X.M."/>
            <person name="Yang X.Y."/>
            <person name="Hou J."/>
            <person name="Zhu L."/>
        </authorList>
    </citation>
    <scope>NUCLEOTIDE SEQUENCE [LARGE SCALE GENOMIC DNA]</scope>
    <source>
        <strain evidence="4 5">NBRC 109044</strain>
    </source>
</reference>
<keyword evidence="2" id="KW-0812">Transmembrane</keyword>
<evidence type="ECO:0000256" key="2">
    <source>
        <dbReference type="SAM" id="Phobius"/>
    </source>
</evidence>
<dbReference type="RefSeq" id="WP_222609589.1">
    <property type="nucleotide sequence ID" value="NZ_CP081961.1"/>
</dbReference>
<dbReference type="InterPro" id="IPR058438">
    <property type="entry name" value="DUF8125"/>
</dbReference>
<dbReference type="EMBL" id="CP081961">
    <property type="protein sequence ID" value="QZP39840.1"/>
    <property type="molecule type" value="Genomic_DNA"/>
</dbReference>
<dbReference type="InterPro" id="IPR058439">
    <property type="entry name" value="DUF8126"/>
</dbReference>
<keyword evidence="2" id="KW-0472">Membrane</keyword>
<dbReference type="Pfam" id="PF26446">
    <property type="entry name" value="DUF8125"/>
    <property type="match status" value="1"/>
</dbReference>
<proteinExistence type="predicted"/>
<evidence type="ECO:0000313" key="4">
    <source>
        <dbReference type="EMBL" id="QZP39840.1"/>
    </source>
</evidence>
<organism evidence="4 5">
    <name type="scientific">Halobaculum magnesiiphilum</name>
    <dbReference type="NCBI Taxonomy" id="1017351"/>
    <lineage>
        <taxon>Archaea</taxon>
        <taxon>Methanobacteriati</taxon>
        <taxon>Methanobacteriota</taxon>
        <taxon>Stenosarchaea group</taxon>
        <taxon>Halobacteria</taxon>
        <taxon>Halobacteriales</taxon>
        <taxon>Haloferacaceae</taxon>
        <taxon>Halobaculum</taxon>
    </lineage>
</organism>
<gene>
    <name evidence="4" type="ORF">K6T50_18805</name>
</gene>